<dbReference type="SUPFAM" id="SSF51735">
    <property type="entry name" value="NAD(P)-binding Rossmann-fold domains"/>
    <property type="match status" value="1"/>
</dbReference>
<dbReference type="PANTHER" id="PTHR10366:SF564">
    <property type="entry name" value="STEROL-4-ALPHA-CARBOXYLATE 3-DEHYDROGENASE, DECARBOXYLATING"/>
    <property type="match status" value="1"/>
</dbReference>
<evidence type="ECO:0000313" key="5">
    <source>
        <dbReference type="Proteomes" id="UP001159428"/>
    </source>
</evidence>
<reference evidence="4 5" key="1">
    <citation type="submission" date="2022-05" db="EMBL/GenBank/DDBJ databases">
        <authorList>
            <consortium name="Genoscope - CEA"/>
            <person name="William W."/>
        </authorList>
    </citation>
    <scope>NUCLEOTIDE SEQUENCE [LARGE SCALE GENOMIC DNA]</scope>
</reference>
<dbReference type="Proteomes" id="UP001159428">
    <property type="component" value="Unassembled WGS sequence"/>
</dbReference>
<evidence type="ECO:0000256" key="1">
    <source>
        <dbReference type="ARBA" id="ARBA00023002"/>
    </source>
</evidence>
<dbReference type="GO" id="GO:0016616">
    <property type="term" value="F:oxidoreductase activity, acting on the CH-OH group of donors, NAD or NADP as acceptor"/>
    <property type="evidence" value="ECO:0007669"/>
    <property type="project" value="TreeGrafter"/>
</dbReference>
<organism evidence="4 5">
    <name type="scientific">Pocillopora meandrina</name>
    <dbReference type="NCBI Taxonomy" id="46732"/>
    <lineage>
        <taxon>Eukaryota</taxon>
        <taxon>Metazoa</taxon>
        <taxon>Cnidaria</taxon>
        <taxon>Anthozoa</taxon>
        <taxon>Hexacorallia</taxon>
        <taxon>Scleractinia</taxon>
        <taxon>Astrocoeniina</taxon>
        <taxon>Pocilloporidae</taxon>
        <taxon>Pocillopora</taxon>
    </lineage>
</organism>
<evidence type="ECO:0000256" key="2">
    <source>
        <dbReference type="ARBA" id="ARBA00023445"/>
    </source>
</evidence>
<comment type="similarity">
    <text evidence="2">Belongs to the NAD(P)-dependent epimerase/dehydratase family. Dihydroflavonol-4-reductase subfamily.</text>
</comment>
<proteinExistence type="inferred from homology"/>
<dbReference type="EMBL" id="CALNXJ010000023">
    <property type="protein sequence ID" value="CAH3128238.1"/>
    <property type="molecule type" value="Genomic_DNA"/>
</dbReference>
<protein>
    <recommendedName>
        <fullName evidence="3">NAD-dependent epimerase/dehydratase domain-containing protein</fullName>
    </recommendedName>
</protein>
<dbReference type="CDD" id="cd05227">
    <property type="entry name" value="AR_SDR_e"/>
    <property type="match status" value="1"/>
</dbReference>
<dbReference type="AlphaFoldDB" id="A0AAU9WWG1"/>
<dbReference type="InterPro" id="IPR001509">
    <property type="entry name" value="Epimerase_deHydtase"/>
</dbReference>
<gene>
    <name evidence="4" type="ORF">PMEA_00013380</name>
</gene>
<keyword evidence="1" id="KW-0560">Oxidoreductase</keyword>
<dbReference type="Pfam" id="PF01370">
    <property type="entry name" value="Epimerase"/>
    <property type="match status" value="1"/>
</dbReference>
<comment type="caution">
    <text evidence="4">The sequence shown here is derived from an EMBL/GenBank/DDBJ whole genome shotgun (WGS) entry which is preliminary data.</text>
</comment>
<evidence type="ECO:0000313" key="4">
    <source>
        <dbReference type="EMBL" id="CAH3128238.1"/>
    </source>
</evidence>
<evidence type="ECO:0000259" key="3">
    <source>
        <dbReference type="Pfam" id="PF01370"/>
    </source>
</evidence>
<dbReference type="InterPro" id="IPR036291">
    <property type="entry name" value="NAD(P)-bd_dom_sf"/>
</dbReference>
<dbReference type="Gene3D" id="3.40.50.720">
    <property type="entry name" value="NAD(P)-binding Rossmann-like Domain"/>
    <property type="match status" value="1"/>
</dbReference>
<feature type="domain" description="NAD-dependent epimerase/dehydratase" evidence="3">
    <location>
        <begin position="4"/>
        <end position="243"/>
    </location>
</feature>
<name>A0AAU9WWG1_9CNID</name>
<dbReference type="InterPro" id="IPR050425">
    <property type="entry name" value="NAD(P)_dehydrat-like"/>
</dbReference>
<keyword evidence="5" id="KW-1185">Reference proteome</keyword>
<accession>A0AAU9WWG1</accession>
<dbReference type="PANTHER" id="PTHR10366">
    <property type="entry name" value="NAD DEPENDENT EPIMERASE/DEHYDRATASE"/>
    <property type="match status" value="1"/>
</dbReference>
<sequence length="355" mass="39691">MTRVLVTGASGFLAMHVVKQLVDSREYIVRGTVRSLTNEKKVKPLKELSSELELVEADLTKKESWIDAVKDCTYVIHVASPFPAATPRDEMEVIGPAVDGTKNVLEACAKTKGGVKRVVLTSSCAAVYGGRAGEDHLFNEEDWASEEESIPYEKSKLMAERAAWELVKNLPDDEKFELCCINPGLILGPVLHGSTCTSMEIHRRLLNREMPMLPKLSMGIVDVRDVAAAHIMALTSSKAPGNRYVTVSVCLWWDDMAKILDEEFRPLGYNVPTRVAPTFLLKITSWFDPTVKMIIPVLNKEVRLDNKKIKEDFGFQFRDEKTTILDMGYSLIDSGFIKATPKYQEMKTQQSTASN</sequence>
<dbReference type="FunFam" id="3.40.50.720:FF:000336">
    <property type="entry name" value="Aldehyde reductase"/>
    <property type="match status" value="1"/>
</dbReference>